<evidence type="ECO:0000313" key="2">
    <source>
        <dbReference type="EMBL" id="CAF4239662.1"/>
    </source>
</evidence>
<evidence type="ECO:0000313" key="1">
    <source>
        <dbReference type="EMBL" id="CAF0971819.1"/>
    </source>
</evidence>
<proteinExistence type="predicted"/>
<dbReference type="Proteomes" id="UP000676336">
    <property type="component" value="Unassembled WGS sequence"/>
</dbReference>
<sequence length="209" mass="23755">MDACSACSSPDRSTNENIRNAENIGVTDADVKELENLLPCAQRTTTDHELQLKKVCRQLLQHPCGAISTLSLMKNIDRDAANLLVEECLLLFTDDLFEVHSQLDSEGYIQIHTKYHRFNIDIPEAWKSYMSSNGRIILDSMVFYRKTLHSTPSLELFTDVQFLLCLGITSIIDEFPRDTFDKTPLEKPSDLQNNSDCLLVNSKHPNSLY</sequence>
<name>A0A814ENP0_9BILA</name>
<accession>A0A814ENP0</accession>
<comment type="caution">
    <text evidence="1">The sequence shown here is derived from an EMBL/GenBank/DDBJ whole genome shotgun (WGS) entry which is preliminary data.</text>
</comment>
<organism evidence="1 5">
    <name type="scientific">Rotaria magnacalcarata</name>
    <dbReference type="NCBI Taxonomy" id="392030"/>
    <lineage>
        <taxon>Eukaryota</taxon>
        <taxon>Metazoa</taxon>
        <taxon>Spiralia</taxon>
        <taxon>Gnathifera</taxon>
        <taxon>Rotifera</taxon>
        <taxon>Eurotatoria</taxon>
        <taxon>Bdelloidea</taxon>
        <taxon>Philodinida</taxon>
        <taxon>Philodinidae</taxon>
        <taxon>Rotaria</taxon>
    </lineage>
</organism>
<dbReference type="AlphaFoldDB" id="A0A814ENP0"/>
<protein>
    <submittedName>
        <fullName evidence="1">Uncharacterized protein</fullName>
    </submittedName>
</protein>
<dbReference type="Proteomes" id="UP000681720">
    <property type="component" value="Unassembled WGS sequence"/>
</dbReference>
<evidence type="ECO:0000313" key="4">
    <source>
        <dbReference type="EMBL" id="CAF4394388.1"/>
    </source>
</evidence>
<dbReference type="EMBL" id="CAJOBH010024102">
    <property type="protein sequence ID" value="CAF4239662.1"/>
    <property type="molecule type" value="Genomic_DNA"/>
</dbReference>
<dbReference type="EMBL" id="CAJOBI010056046">
    <property type="protein sequence ID" value="CAF4394388.1"/>
    <property type="molecule type" value="Genomic_DNA"/>
</dbReference>
<dbReference type="Proteomes" id="UP000681967">
    <property type="component" value="Unassembled WGS sequence"/>
</dbReference>
<reference evidence="1" key="1">
    <citation type="submission" date="2021-02" db="EMBL/GenBank/DDBJ databases">
        <authorList>
            <person name="Nowell W R."/>
        </authorList>
    </citation>
    <scope>NUCLEOTIDE SEQUENCE</scope>
</reference>
<dbReference type="Proteomes" id="UP000663855">
    <property type="component" value="Unassembled WGS sequence"/>
</dbReference>
<evidence type="ECO:0000313" key="5">
    <source>
        <dbReference type="Proteomes" id="UP000663855"/>
    </source>
</evidence>
<gene>
    <name evidence="2" type="ORF">BYL167_LOCUS25114</name>
    <name evidence="1" type="ORF">CJN711_LOCUS911</name>
    <name evidence="3" type="ORF">GIL414_LOCUS25744</name>
    <name evidence="4" type="ORF">SMN809_LOCUS30155</name>
</gene>
<dbReference type="EMBL" id="CAJNOV010000061">
    <property type="protein sequence ID" value="CAF0971819.1"/>
    <property type="molecule type" value="Genomic_DNA"/>
</dbReference>
<evidence type="ECO:0000313" key="3">
    <source>
        <dbReference type="EMBL" id="CAF4298752.1"/>
    </source>
</evidence>
<dbReference type="EMBL" id="CAJOBJ010035784">
    <property type="protein sequence ID" value="CAF4298752.1"/>
    <property type="molecule type" value="Genomic_DNA"/>
</dbReference>